<accession>A0A3G4ZW52</accession>
<evidence type="ECO:0008006" key="2">
    <source>
        <dbReference type="Google" id="ProtNLM"/>
    </source>
</evidence>
<sequence length="200" mass="23243">MLRNLFVIFGIIVLLCAMNYLIIPNAAHSDRYLVRNVTDKKGAANMLAQIYNNLRKLVFYCDYKIAKAKIHDSKTDDDKYVLEFEKYMVNINNKIDYVTIKESTADSEFTSYSINKGEELVFCLRSKKNGELHVINNLMYVAIHELAHIGCTEVGHTPLFNKIFQFLLKQAIECNVYRYEDYESHPIEYCGMTLNSNILR</sequence>
<organism evidence="1">
    <name type="scientific">Faunusvirus sp</name>
    <dbReference type="NCBI Taxonomy" id="2487766"/>
    <lineage>
        <taxon>Viruses</taxon>
        <taxon>Varidnaviria</taxon>
        <taxon>Bamfordvirae</taxon>
        <taxon>Nucleocytoviricota</taxon>
        <taxon>Megaviricetes</taxon>
        <taxon>Imitervirales</taxon>
        <taxon>Mimiviridae</taxon>
    </lineage>
</organism>
<name>A0A3G4ZW52_9VIRU</name>
<protein>
    <recommendedName>
        <fullName evidence="2">WLM domain-containing protein</fullName>
    </recommendedName>
</protein>
<gene>
    <name evidence="1" type="ORF">Faunusvirus3_8</name>
</gene>
<dbReference type="EMBL" id="MK072134">
    <property type="protein sequence ID" value="AYV79128.1"/>
    <property type="molecule type" value="Genomic_DNA"/>
</dbReference>
<reference evidence="1" key="1">
    <citation type="submission" date="2018-10" db="EMBL/GenBank/DDBJ databases">
        <title>Hidden diversity of soil giant viruses.</title>
        <authorList>
            <person name="Schulz F."/>
            <person name="Alteio L."/>
            <person name="Goudeau D."/>
            <person name="Ryan E.M."/>
            <person name="Malmstrom R.R."/>
            <person name="Blanchard J."/>
            <person name="Woyke T."/>
        </authorList>
    </citation>
    <scope>NUCLEOTIDE SEQUENCE</scope>
    <source>
        <strain evidence="1">FNV1</strain>
    </source>
</reference>
<evidence type="ECO:0000313" key="1">
    <source>
        <dbReference type="EMBL" id="AYV79128.1"/>
    </source>
</evidence>
<proteinExistence type="predicted"/>